<dbReference type="Pfam" id="PF00534">
    <property type="entry name" value="Glycos_transf_1"/>
    <property type="match status" value="1"/>
</dbReference>
<dbReference type="InterPro" id="IPR050194">
    <property type="entry name" value="Glycosyltransferase_grp1"/>
</dbReference>
<sequence length="379" mass="42869">MKILHTISGMGISSGGPTACLYNLIAGLRQQGENVNVLTFKPENIDSLILTEDYILGVKSPFENRYGYSLNFKKELQQFKDLDIIHANGLWQFTTHASAVFGRKNNIPYLISPHGMLYPEAIKTSSWLKKIALPLYQRKDLQRAAVIHATCKQEMEFIRAFGFNNPIAIIPNAIDVKTPMKFTHLTAKKKQVGFVGRFATIKNLEVLLEAWAKSGKNHPGWELVLIGDGDPVYKKSLIQLANKLEIKNIRFTGFLSGDEKEIALQNLNYLVLPSKSENFGMVVSEALIREIPVIASKGTPWEELNTCHAGWWIDFGVEPLINALLNAMQTPKIEMETMGKNGRKLIEEKYNMEFVASQMIQLYQWLLKKGEKPEFVNLI</sequence>
<accession>A0ABW7MRR6</accession>
<keyword evidence="4" id="KW-1185">Reference proteome</keyword>
<dbReference type="GO" id="GO:0016757">
    <property type="term" value="F:glycosyltransferase activity"/>
    <property type="evidence" value="ECO:0007669"/>
    <property type="project" value="UniProtKB-KW"/>
</dbReference>
<dbReference type="PANTHER" id="PTHR45947:SF3">
    <property type="entry name" value="SULFOQUINOVOSYL TRANSFERASE SQD2"/>
    <property type="match status" value="1"/>
</dbReference>
<evidence type="ECO:0000259" key="1">
    <source>
        <dbReference type="Pfam" id="PF00534"/>
    </source>
</evidence>
<dbReference type="EC" id="2.4.-.-" evidence="3"/>
<evidence type="ECO:0000259" key="2">
    <source>
        <dbReference type="Pfam" id="PF13439"/>
    </source>
</evidence>
<keyword evidence="3" id="KW-0808">Transferase</keyword>
<dbReference type="EMBL" id="JBAWKC010000004">
    <property type="protein sequence ID" value="MFH6769536.1"/>
    <property type="molecule type" value="Genomic_DNA"/>
</dbReference>
<proteinExistence type="predicted"/>
<protein>
    <submittedName>
        <fullName evidence="3">Glycosyltransferase</fullName>
        <ecNumber evidence="3">2.4.-.-</ecNumber>
    </submittedName>
</protein>
<dbReference type="Proteomes" id="UP001610104">
    <property type="component" value="Unassembled WGS sequence"/>
</dbReference>
<comment type="caution">
    <text evidence="3">The sequence shown here is derived from an EMBL/GenBank/DDBJ whole genome shotgun (WGS) entry which is preliminary data.</text>
</comment>
<dbReference type="RefSeq" id="WP_395438765.1">
    <property type="nucleotide sequence ID" value="NZ_JBAWKC010000004.1"/>
</dbReference>
<dbReference type="Gene3D" id="3.40.50.2000">
    <property type="entry name" value="Glycogen Phosphorylase B"/>
    <property type="match status" value="2"/>
</dbReference>
<organism evidence="3 4">
    <name type="scientific">Gaetbulibacter aquiaggeris</name>
    <dbReference type="NCBI Taxonomy" id="1735373"/>
    <lineage>
        <taxon>Bacteria</taxon>
        <taxon>Pseudomonadati</taxon>
        <taxon>Bacteroidota</taxon>
        <taxon>Flavobacteriia</taxon>
        <taxon>Flavobacteriales</taxon>
        <taxon>Flavobacteriaceae</taxon>
        <taxon>Gaetbulibacter</taxon>
    </lineage>
</organism>
<dbReference type="InterPro" id="IPR028098">
    <property type="entry name" value="Glyco_trans_4-like_N"/>
</dbReference>
<gene>
    <name evidence="3" type="ORF">V8G56_12365</name>
</gene>
<evidence type="ECO:0000313" key="4">
    <source>
        <dbReference type="Proteomes" id="UP001610104"/>
    </source>
</evidence>
<keyword evidence="3" id="KW-0328">Glycosyltransferase</keyword>
<evidence type="ECO:0000313" key="3">
    <source>
        <dbReference type="EMBL" id="MFH6769536.1"/>
    </source>
</evidence>
<dbReference type="InterPro" id="IPR001296">
    <property type="entry name" value="Glyco_trans_1"/>
</dbReference>
<dbReference type="SUPFAM" id="SSF53756">
    <property type="entry name" value="UDP-Glycosyltransferase/glycogen phosphorylase"/>
    <property type="match status" value="1"/>
</dbReference>
<feature type="domain" description="Glycosyl transferase family 1" evidence="1">
    <location>
        <begin position="186"/>
        <end position="344"/>
    </location>
</feature>
<feature type="domain" description="Glycosyltransferase subfamily 4-like N-terminal" evidence="2">
    <location>
        <begin position="15"/>
        <end position="176"/>
    </location>
</feature>
<reference evidence="3 4" key="1">
    <citation type="submission" date="2024-02" db="EMBL/GenBank/DDBJ databases">
        <title>A Gaetbulibacter species isolated from tidal flats and genomic insights of their niches.</title>
        <authorList>
            <person name="Ye Y."/>
        </authorList>
    </citation>
    <scope>NUCLEOTIDE SEQUENCE [LARGE SCALE GENOMIC DNA]</scope>
    <source>
        <strain evidence="3 4">KEM-8</strain>
    </source>
</reference>
<dbReference type="Pfam" id="PF13439">
    <property type="entry name" value="Glyco_transf_4"/>
    <property type="match status" value="1"/>
</dbReference>
<dbReference type="PANTHER" id="PTHR45947">
    <property type="entry name" value="SULFOQUINOVOSYL TRANSFERASE SQD2"/>
    <property type="match status" value="1"/>
</dbReference>
<name>A0ABW7MRR6_9FLAO</name>